<dbReference type="OrthoDB" id="1062680at2"/>
<gene>
    <name evidence="2" type="ORF">FOA19_15545</name>
</gene>
<accession>A0A5B6TH41</accession>
<dbReference type="PROSITE" id="PS51257">
    <property type="entry name" value="PROKAR_LIPOPROTEIN"/>
    <property type="match status" value="1"/>
</dbReference>
<reference evidence="2 3" key="1">
    <citation type="submission" date="2019-07" db="EMBL/GenBank/DDBJ databases">
        <title>Rufibacter sp. nov., isolated from lake sediment.</title>
        <authorList>
            <person name="Qu J.-H."/>
        </authorList>
    </citation>
    <scope>NUCLEOTIDE SEQUENCE [LARGE SCALE GENOMIC DNA]</scope>
    <source>
        <strain evidence="2 3">NBS58-1</strain>
    </source>
</reference>
<dbReference type="Pfam" id="PF14054">
    <property type="entry name" value="DUF4249"/>
    <property type="match status" value="1"/>
</dbReference>
<keyword evidence="3" id="KW-1185">Reference proteome</keyword>
<evidence type="ECO:0000313" key="2">
    <source>
        <dbReference type="EMBL" id="KAA3438635.1"/>
    </source>
</evidence>
<protein>
    <submittedName>
        <fullName evidence="2">DUF4249 domain-containing protein</fullName>
    </submittedName>
</protein>
<name>A0A5B6TH41_9BACT</name>
<evidence type="ECO:0000313" key="3">
    <source>
        <dbReference type="Proteomes" id="UP000324133"/>
    </source>
</evidence>
<dbReference type="AlphaFoldDB" id="A0A5B6TH41"/>
<sequence>MRFHIISLKTAFYWLCLLFLAACEEPYNPEVIESSNKFLVVSGFINSNGPTTILLSRTQNLSESSAPQKETNATVTVEEENGEKFPLMEIAAGTYSSNALALNPAKKYRLFIKASGKEYASEYVTVQQTPAIDAVTWEAASDGLQIKVSTHDDRNSTRYYRWEYEESWEYLSFYHSVIEYVNGQIMDRTPDKMINLCYRFNNSTSIQIGNTLKLSQDVVSNFPLVKVPANSDKLDRKYSILVKQYAQTKESYEYWEALRKNTESLGSLFDPLPTQLTGNIRCLTSPEEPVIGYVSVSSVTEKRIFVTDTELPPSYRAPSPACSFDTVFLGEEAAYFGGGSNIPIDRIITNDRVLIGYGGASKPCVDCRTLGTTAKPAYWE</sequence>
<organism evidence="2 3">
    <name type="scientific">Rufibacter hautae</name>
    <dbReference type="NCBI Taxonomy" id="2595005"/>
    <lineage>
        <taxon>Bacteria</taxon>
        <taxon>Pseudomonadati</taxon>
        <taxon>Bacteroidota</taxon>
        <taxon>Cytophagia</taxon>
        <taxon>Cytophagales</taxon>
        <taxon>Hymenobacteraceae</taxon>
        <taxon>Rufibacter</taxon>
    </lineage>
</organism>
<keyword evidence="1" id="KW-0732">Signal</keyword>
<dbReference type="RefSeq" id="WP_149091691.1">
    <property type="nucleotide sequence ID" value="NZ_VKKY01000002.1"/>
</dbReference>
<dbReference type="EMBL" id="VKKY01000002">
    <property type="protein sequence ID" value="KAA3438635.1"/>
    <property type="molecule type" value="Genomic_DNA"/>
</dbReference>
<feature type="chain" id="PRO_5022815708" evidence="1">
    <location>
        <begin position="22"/>
        <end position="380"/>
    </location>
</feature>
<evidence type="ECO:0000256" key="1">
    <source>
        <dbReference type="SAM" id="SignalP"/>
    </source>
</evidence>
<comment type="caution">
    <text evidence="2">The sequence shown here is derived from an EMBL/GenBank/DDBJ whole genome shotgun (WGS) entry which is preliminary data.</text>
</comment>
<proteinExistence type="predicted"/>
<dbReference type="Proteomes" id="UP000324133">
    <property type="component" value="Unassembled WGS sequence"/>
</dbReference>
<feature type="signal peptide" evidence="1">
    <location>
        <begin position="1"/>
        <end position="21"/>
    </location>
</feature>
<dbReference type="InterPro" id="IPR025345">
    <property type="entry name" value="DUF4249"/>
</dbReference>